<accession>A0ACB8UPY8</accession>
<sequence>MASLNLSSCAQIDDTFGPYALHCRNSFDFTLLFEETLLTIVPIGLLMLITPFRIFYLLKKQKKVNDGPLIHLKLTALSAFAVLHLMLLILWTRPSADRTRTSLATSALTLVGAAGFCLLSYFEHVRSVKPSFLLNVYFLFTILFDAARSRTLWLRRDDDYGFMIALAFTVTVGLKAVILIFEACSKRGILKAEYRSYPPEATAGIINRSLFWWLNPLFWFGYSNFMTMEDLYSLDKHLVSERVHQRLETAWGKVTKKTSNSLLMVTLNVLKWPLLSIVIPRACLIAFMFGQPFLINRAITFASQPTQSNSESIGNGLIAAYVLVYVGIAVSMGQYQHLTYRAITMARGGLIGMLYRKATDLSIKDVDPASSMTLMSADIERIVHGWQTLHEIWANATEVGIAIFLLYIQLGVACVVPIVVSILSLLLSIIAMNFVMSHQALWLEAIERRISATSAMLGSMKGVKMCGLKQTLLTNLHNLRIEELSISKKFRKLLIWNMGFAYISQVFSPILTFTVFAVLAKKRGNDDILDFAKVFTSLSLFALLSEPLQSLIMALVTFLGSVGCFARIQEFLDKPTRIDPRHKPTDVTDEVTNSSQSLPATERNSITTEKTRVSSAPSILDTARLSFPFKDVSQPLSDRGVITVQDASFGWDPEKAALLKDINLAIPREKLTMIVGPVGCGKSTLLKAILGEVPCMDGRVDVATLNMAYCDQTPWHMNESIRDSIVAVSDFDEQWYATVIRACSLEEDLRQLPRGDRTIVGSKGIALSGGQSQRISLARAVYAQKEVVILDDVLSGIDASTENHIFHNLFGHNGLLRSLHSTVILVSSSRKIPTPTILELASNQFVAKRLPYCDHIIALDADGKICEQGKFDDLNSTAGYVSSFTLPPPDWTYKPDPDANRELIPVKEEESDGLRTNEALEAAANRRTGDVKIYLYYIGSVGWLAALAFVIFVCGFVFCIAFPSIWLKMWATANTERPYERLGYYLGIYVMLGFLAIICLIASCWQMIITMVPKSGETFHLTLLQTVLSAPMSFFSTTDIGVTINRFSQDLQLIDMELPVSALNTFATFVLCIAQMVLIGVASIYAAISFPVVLGALYFIQKYYLRTSRQLRFMDLEAKAPLYSQFTECLNGLATIRAFGWQKALEEKNRALLDRSQKPFYLLFSVQRWLTLVLDLLVAAIAALLIILVVKLRGTIGGGYAGVALLNIVQFSQSIKLLITFWTTLETHIGAIARIKVFNETMVPEDKESENSTPPTNWPGEGGIEFNNVSAEYRPGEPVLKNVTLKINPGEKVGICGRTGSGKSSMVLSIFRMIELSGGTITVDGVDISTIPRHEVRSRITGVAQDAFILKGSLRLNADPTGSLADGAIVNALKSVHLWSVVDENGGLDADIDDLHLSHGQKQLLCLARAMLRPSTILILDEATSNVDSKTDEIMQRVIREKLSQHTIIAVAHKLDTILDFDKVALLEAGELKEYDDPYTLLSRDSDFAKLYASTMSEQPDEVGILTDDITVSSRAGVSR</sequence>
<evidence type="ECO:0000313" key="1">
    <source>
        <dbReference type="EMBL" id="KAI2382829.1"/>
    </source>
</evidence>
<reference evidence="1" key="1">
    <citation type="journal article" date="2022" name="bioRxiv">
        <title>Population genetic analysis of Ophidiomyces ophidiicola, the causative agent of snake fungal disease, indicates recent introductions to the USA.</title>
        <authorList>
            <person name="Ladner J.T."/>
            <person name="Palmer J.M."/>
            <person name="Ettinger C.L."/>
            <person name="Stajich J.E."/>
            <person name="Farrell T.M."/>
            <person name="Glorioso B.M."/>
            <person name="Lawson B."/>
            <person name="Price S.J."/>
            <person name="Stengle A.G."/>
            <person name="Grear D.A."/>
            <person name="Lorch J.M."/>
        </authorList>
    </citation>
    <scope>NUCLEOTIDE SEQUENCE</scope>
    <source>
        <strain evidence="1">NWHC 24266-5</strain>
    </source>
</reference>
<proteinExistence type="predicted"/>
<comment type="caution">
    <text evidence="1">The sequence shown here is derived from an EMBL/GenBank/DDBJ whole genome shotgun (WGS) entry which is preliminary data.</text>
</comment>
<name>A0ACB8UPY8_9EURO</name>
<gene>
    <name evidence="1" type="ORF">LOY88_005696</name>
</gene>
<organism evidence="1">
    <name type="scientific">Ophidiomyces ophidiicola</name>
    <dbReference type="NCBI Taxonomy" id="1387563"/>
    <lineage>
        <taxon>Eukaryota</taxon>
        <taxon>Fungi</taxon>
        <taxon>Dikarya</taxon>
        <taxon>Ascomycota</taxon>
        <taxon>Pezizomycotina</taxon>
        <taxon>Eurotiomycetes</taxon>
        <taxon>Eurotiomycetidae</taxon>
        <taxon>Onygenales</taxon>
        <taxon>Onygenaceae</taxon>
        <taxon>Ophidiomyces</taxon>
    </lineage>
</organism>
<dbReference type="EMBL" id="JALBCA010000107">
    <property type="protein sequence ID" value="KAI2382829.1"/>
    <property type="molecule type" value="Genomic_DNA"/>
</dbReference>
<protein>
    <submittedName>
        <fullName evidence="1">Uncharacterized protein</fullName>
    </submittedName>
</protein>